<dbReference type="AlphaFoldDB" id="A0A1H3LSA2"/>
<name>A0A1H3LSA2_9PROT</name>
<feature type="compositionally biased region" description="Basic and acidic residues" evidence="1">
    <location>
        <begin position="211"/>
        <end position="220"/>
    </location>
</feature>
<dbReference type="RefSeq" id="WP_245725184.1">
    <property type="nucleotide sequence ID" value="NZ_FNOY01000052.1"/>
</dbReference>
<evidence type="ECO:0000313" key="3">
    <source>
        <dbReference type="Proteomes" id="UP000198640"/>
    </source>
</evidence>
<evidence type="ECO:0000313" key="2">
    <source>
        <dbReference type="EMBL" id="SDY66969.1"/>
    </source>
</evidence>
<sequence length="499" mass="56686">MNDPKLEFLPGKTPYPAENCPWLHSSKSANCNLLAYRWLRLLWCVPLVLILTGCLSPISLNRAVIAYDDAVVNAESKQLLINIARAQHHQPVHFTRVSNIAATFDFSANAGATPALTGDSGGMLLPLFGGSVSENPTFSIIPIEGEEFMRRLLTPFHQGKLMLLLRQHFNIDLLLRMMAQEVRLQHAIKPKARRHHRDDGEGHGHGHRGKRTAESRRLDFIEQQGSEDQTPDRHSQHRVGLTPEQALRTQRRQQLHRHQATYHNDALDHAGYEMFRRVALHLAAIQDHGQLYAEPLTIEHSWTLPAGAMSGESFQSLEKEFTVRYNQQDDTFILSKQTLGPVLITNYDPDILCCEERKDIQELISPWIENDVAFDIHPDYPGGEWPVRGSFRLRSFHAILNFIGHSLGEEPEYHVEKDPRTPPIDRDENPVNTLELIVSDQSFPKNTLSVRSHGRYYAVNTTGPNAHWNMNAFQLLYVLFRMTITDTTQLGAPIITIGK</sequence>
<accession>A0A1H3LSA2</accession>
<gene>
    <name evidence="2" type="ORF">SAMN05421881_10524</name>
</gene>
<dbReference type="EMBL" id="FNOY01000052">
    <property type="protein sequence ID" value="SDY66969.1"/>
    <property type="molecule type" value="Genomic_DNA"/>
</dbReference>
<dbReference type="Proteomes" id="UP000198640">
    <property type="component" value="Unassembled WGS sequence"/>
</dbReference>
<proteinExistence type="predicted"/>
<organism evidence="2 3">
    <name type="scientific">Nitrosomonas halophila</name>
    <dbReference type="NCBI Taxonomy" id="44576"/>
    <lineage>
        <taxon>Bacteria</taxon>
        <taxon>Pseudomonadati</taxon>
        <taxon>Pseudomonadota</taxon>
        <taxon>Betaproteobacteria</taxon>
        <taxon>Nitrosomonadales</taxon>
        <taxon>Nitrosomonadaceae</taxon>
        <taxon>Nitrosomonas</taxon>
    </lineage>
</organism>
<reference evidence="2 3" key="1">
    <citation type="submission" date="2016-10" db="EMBL/GenBank/DDBJ databases">
        <authorList>
            <person name="de Groot N.N."/>
        </authorList>
    </citation>
    <scope>NUCLEOTIDE SEQUENCE [LARGE SCALE GENOMIC DNA]</scope>
    <source>
        <strain evidence="2 3">Nm1</strain>
    </source>
</reference>
<feature type="region of interest" description="Disordered" evidence="1">
    <location>
        <begin position="188"/>
        <end position="259"/>
    </location>
</feature>
<dbReference type="STRING" id="44576.SAMN05421881_10524"/>
<keyword evidence="3" id="KW-1185">Reference proteome</keyword>
<feature type="compositionally biased region" description="Basic residues" evidence="1">
    <location>
        <begin position="249"/>
        <end position="259"/>
    </location>
</feature>
<evidence type="ECO:0000256" key="1">
    <source>
        <dbReference type="SAM" id="MobiDB-lite"/>
    </source>
</evidence>
<protein>
    <submittedName>
        <fullName evidence="2">Uncharacterized protein</fullName>
    </submittedName>
</protein>